<accession>A0AAW7QJ06</accession>
<dbReference type="Proteomes" id="UP001172310">
    <property type="component" value="Unassembled WGS sequence"/>
</dbReference>
<protein>
    <submittedName>
        <fullName evidence="1">DUF1492 domain-containing protein</fullName>
    </submittedName>
</protein>
<dbReference type="InterPro" id="IPR010861">
    <property type="entry name" value="DUF1492"/>
</dbReference>
<sequence>MKTSQRLKELKALDRYIDSQLERIQKLEASATKVTAALPQADKISGGMKRKQDDIYVELIDEEEEVKKLCKQAIQKRREFYNLIYQVDDYQARDMLTMVYIDKLSRFDIMDKLELTADSQYYYLLRRAHKKIDKRC</sequence>
<dbReference type="AlphaFoldDB" id="A0AAW7QJ06"/>
<evidence type="ECO:0000313" key="2">
    <source>
        <dbReference type="Proteomes" id="UP001172310"/>
    </source>
</evidence>
<organism evidence="1 2">
    <name type="scientific">Streptococcus vestibularis</name>
    <dbReference type="NCBI Taxonomy" id="1343"/>
    <lineage>
        <taxon>Bacteria</taxon>
        <taxon>Bacillati</taxon>
        <taxon>Bacillota</taxon>
        <taxon>Bacilli</taxon>
        <taxon>Lactobacillales</taxon>
        <taxon>Streptococcaceae</taxon>
        <taxon>Streptococcus</taxon>
    </lineage>
</organism>
<reference evidence="1" key="1">
    <citation type="submission" date="2023-07" db="EMBL/GenBank/DDBJ databases">
        <title>SVep1, a Temperate Phage of Human Oral Commensal Streptococcus vestibularis.</title>
        <authorList>
            <person name="Wu M."/>
            <person name="Zhu Y."/>
            <person name="Li Y."/>
        </authorList>
    </citation>
    <scope>NUCLEOTIDE SEQUENCE</scope>
    <source>
        <strain evidence="1">SVE8</strain>
    </source>
</reference>
<name>A0AAW7QJ06_STRVE</name>
<evidence type="ECO:0000313" key="1">
    <source>
        <dbReference type="EMBL" id="MDN5269512.1"/>
    </source>
</evidence>
<dbReference type="RefSeq" id="WP_301382217.1">
    <property type="nucleotide sequence ID" value="NZ_JASHBB010000001.1"/>
</dbReference>
<dbReference type="EMBL" id="JAUJGC010000022">
    <property type="protein sequence ID" value="MDN5269512.1"/>
    <property type="molecule type" value="Genomic_DNA"/>
</dbReference>
<comment type="caution">
    <text evidence="1">The sequence shown here is derived from an EMBL/GenBank/DDBJ whole genome shotgun (WGS) entry which is preliminary data.</text>
</comment>
<dbReference type="Pfam" id="PF07374">
    <property type="entry name" value="DUF1492"/>
    <property type="match status" value="1"/>
</dbReference>
<gene>
    <name evidence="1" type="ORF">QY913_05085</name>
</gene>
<proteinExistence type="predicted"/>